<dbReference type="Gene3D" id="1.20.1510.10">
    <property type="entry name" value="Cation efflux protein transmembrane domain"/>
    <property type="match status" value="1"/>
</dbReference>
<feature type="transmembrane region" description="Helical" evidence="20">
    <location>
        <begin position="149"/>
        <end position="166"/>
    </location>
</feature>
<evidence type="ECO:0000256" key="6">
    <source>
        <dbReference type="ARBA" id="ARBA00022692"/>
    </source>
</evidence>
<accession>A0A3B3Q831</accession>
<dbReference type="GeneTree" id="ENSGT00940000157545"/>
<keyword evidence="11 20" id="KW-1133">Transmembrane helix</keyword>
<proteinExistence type="inferred from homology"/>
<evidence type="ECO:0000256" key="10">
    <source>
        <dbReference type="ARBA" id="ARBA00022906"/>
    </source>
</evidence>
<keyword evidence="4" id="KW-0813">Transport</keyword>
<feature type="domain" description="Cation efflux protein transmembrane" evidence="21">
    <location>
        <begin position="119"/>
        <end position="321"/>
    </location>
</feature>
<dbReference type="RefSeq" id="XP_023669646.1">
    <property type="nucleotide sequence ID" value="XM_023813878.2"/>
</dbReference>
<dbReference type="GO" id="GO:0005765">
    <property type="term" value="C:lysosomal membrane"/>
    <property type="evidence" value="ECO:0007669"/>
    <property type="project" value="UniProtKB-SubCell"/>
</dbReference>
<sequence length="421" mass="45871">MAGANFLGKMKTFFKKEPTEWDLSDTASFDFSHDRTEDDDEDTPTFKKLKVVISGEPDCPAGPHTNGSLVNTVVDDDESLLDSSSLGSGPGVILDPCANCTKRKEKGKRSRVMKKLGCAALLYFLFMIGELIGGYVANSLAIMTDALHMLTDLVGIVVSLLALWLSSKPPTKRFTFGLHRLEVVSAAISVLLIYILTAVLLNEAVQRTIHQDFDIDGDVMLITAAVGVAVNLIMGFLLNQSGHVHSHAHHQASGQTAHSHGSLAVRAAFVHALGDLVQSVGVLVAAYVVRFKPEYKIADPICTYIFSVLVLFTTVKIVRDTGIIVLEGVPRHLDVTRIREDLLKLEEVHSVEDLNVWALAPDKTAALVHLSLVPSSSSDWEEVQAKARHLLASTYGISKSTIQLQRYRETSPVTCVSCQLT</sequence>
<dbReference type="Ensembl" id="ENSPKIT00000025703.1">
    <property type="protein sequence ID" value="ENSPKIP00000001777.1"/>
    <property type="gene ID" value="ENSPKIG00000019931.1"/>
</dbReference>
<evidence type="ECO:0000256" key="7">
    <source>
        <dbReference type="ARBA" id="ARBA00022723"/>
    </source>
</evidence>
<dbReference type="PANTHER" id="PTHR11562">
    <property type="entry name" value="CATION EFFLUX PROTEIN/ ZINC TRANSPORTER"/>
    <property type="match status" value="1"/>
</dbReference>
<dbReference type="GO" id="GO:0015297">
    <property type="term" value="F:antiporter activity"/>
    <property type="evidence" value="ECO:0007669"/>
    <property type="project" value="UniProtKB-KW"/>
</dbReference>
<keyword evidence="10" id="KW-0864">Zinc transport</keyword>
<evidence type="ECO:0000256" key="5">
    <source>
        <dbReference type="ARBA" id="ARBA00022449"/>
    </source>
</evidence>
<dbReference type="RefSeq" id="XP_023669647.1">
    <property type="nucleotide sequence ID" value="XM_023813879.2"/>
</dbReference>
<keyword evidence="13 20" id="KW-0472">Membrane</keyword>
<comment type="subcellular location">
    <subcellularLocation>
        <location evidence="1">Late endosome membrane</location>
        <topology evidence="1">Multi-pass membrane protein</topology>
    </subcellularLocation>
    <subcellularLocation>
        <location evidence="2">Lysosome membrane</location>
        <topology evidence="2">Multi-pass membrane protein</topology>
    </subcellularLocation>
</comment>
<dbReference type="OrthoDB" id="9944568at2759"/>
<keyword evidence="5" id="KW-0050">Antiport</keyword>
<evidence type="ECO:0000259" key="22">
    <source>
        <dbReference type="Pfam" id="PF16916"/>
    </source>
</evidence>
<dbReference type="FunFam" id="1.20.1510.10:FF:000017">
    <property type="entry name" value="zinc transporter 4 isoform X1"/>
    <property type="match status" value="1"/>
</dbReference>
<dbReference type="InterPro" id="IPR027469">
    <property type="entry name" value="Cation_efflux_TMD_sf"/>
</dbReference>
<dbReference type="InterPro" id="IPR058533">
    <property type="entry name" value="Cation_efflux_TM"/>
</dbReference>
<feature type="transmembrane region" description="Helical" evidence="20">
    <location>
        <begin position="178"/>
        <end position="199"/>
    </location>
</feature>
<dbReference type="GO" id="GO:0005886">
    <property type="term" value="C:plasma membrane"/>
    <property type="evidence" value="ECO:0007669"/>
    <property type="project" value="TreeGrafter"/>
</dbReference>
<evidence type="ECO:0000256" key="3">
    <source>
        <dbReference type="ARBA" id="ARBA00008873"/>
    </source>
</evidence>
<comment type="similarity">
    <text evidence="3">Belongs to the cation diffusion facilitator (CDF) transporter (TC 2.A.4) family. SLC30A subfamily.</text>
</comment>
<keyword evidence="12" id="KW-0406">Ion transport</keyword>
<organism evidence="23 24">
    <name type="scientific">Paramormyrops kingsleyae</name>
    <dbReference type="NCBI Taxonomy" id="1676925"/>
    <lineage>
        <taxon>Eukaryota</taxon>
        <taxon>Metazoa</taxon>
        <taxon>Chordata</taxon>
        <taxon>Craniata</taxon>
        <taxon>Vertebrata</taxon>
        <taxon>Euteleostomi</taxon>
        <taxon>Actinopterygii</taxon>
        <taxon>Neopterygii</taxon>
        <taxon>Teleostei</taxon>
        <taxon>Osteoglossocephala</taxon>
        <taxon>Osteoglossomorpha</taxon>
        <taxon>Osteoglossiformes</taxon>
        <taxon>Mormyridae</taxon>
        <taxon>Paramormyrops</taxon>
    </lineage>
</organism>
<comment type="function">
    <text evidence="16">Probable proton-coupled zinc ion antiporter mediating zinc import from cytoplasm potentially into the endocytic compartment. Controls zinc deposition in milk.</text>
</comment>
<feature type="transmembrane region" description="Helical" evidence="20">
    <location>
        <begin position="219"/>
        <end position="238"/>
    </location>
</feature>
<dbReference type="AlphaFoldDB" id="A0A3B3Q831"/>
<dbReference type="Pfam" id="PF16916">
    <property type="entry name" value="ZT_dimer"/>
    <property type="match status" value="1"/>
</dbReference>
<evidence type="ECO:0000256" key="2">
    <source>
        <dbReference type="ARBA" id="ARBA00004155"/>
    </source>
</evidence>
<reference evidence="23" key="1">
    <citation type="submission" date="2025-05" db="UniProtKB">
        <authorList>
            <consortium name="Ensembl"/>
        </authorList>
    </citation>
    <scope>IDENTIFICATION</scope>
</reference>
<evidence type="ECO:0000256" key="14">
    <source>
        <dbReference type="ARBA" id="ARBA00023228"/>
    </source>
</evidence>
<keyword evidence="8" id="KW-0967">Endosome</keyword>
<evidence type="ECO:0000256" key="9">
    <source>
        <dbReference type="ARBA" id="ARBA00022833"/>
    </source>
</evidence>
<evidence type="ECO:0000259" key="21">
    <source>
        <dbReference type="Pfam" id="PF01545"/>
    </source>
</evidence>
<keyword evidence="14" id="KW-0458">Lysosome</keyword>
<protein>
    <recommendedName>
        <fullName evidence="17">Probable proton-coupled zinc antiporter SLC30A4</fullName>
    </recommendedName>
    <alternativeName>
        <fullName evidence="19">Solute carrier family 30 member 4</fullName>
    </alternativeName>
    <alternativeName>
        <fullName evidence="18">Zinc transporter 4</fullName>
    </alternativeName>
</protein>
<dbReference type="InterPro" id="IPR027470">
    <property type="entry name" value="Cation_efflux_CTD"/>
</dbReference>
<keyword evidence="7" id="KW-0479">Metal-binding</keyword>
<name>A0A3B3Q831_9TELE</name>
<dbReference type="RefSeq" id="XP_023669645.1">
    <property type="nucleotide sequence ID" value="XM_023813877.2"/>
</dbReference>
<dbReference type="GO" id="GO:0005385">
    <property type="term" value="F:zinc ion transmembrane transporter activity"/>
    <property type="evidence" value="ECO:0007669"/>
    <property type="project" value="TreeGrafter"/>
</dbReference>
<evidence type="ECO:0000256" key="18">
    <source>
        <dbReference type="ARBA" id="ARBA00076849"/>
    </source>
</evidence>
<keyword evidence="24" id="KW-1185">Reference proteome</keyword>
<evidence type="ECO:0000256" key="13">
    <source>
        <dbReference type="ARBA" id="ARBA00023136"/>
    </source>
</evidence>
<dbReference type="GeneID" id="111844939"/>
<feature type="transmembrane region" description="Helical" evidence="20">
    <location>
        <begin position="116"/>
        <end position="137"/>
    </location>
</feature>
<dbReference type="Ensembl" id="ENSPKIT00000025711.1">
    <property type="protein sequence ID" value="ENSPKIP00000001785.1"/>
    <property type="gene ID" value="ENSPKIG00000019931.1"/>
</dbReference>
<comment type="catalytic activity">
    <reaction evidence="15">
        <text>Zn(2+)(in) + 2 H(+)(out) = Zn(2+)(out) + 2 H(+)(in)</text>
        <dbReference type="Rhea" id="RHEA:72627"/>
        <dbReference type="ChEBI" id="CHEBI:15378"/>
        <dbReference type="ChEBI" id="CHEBI:29105"/>
    </reaction>
</comment>
<evidence type="ECO:0000256" key="1">
    <source>
        <dbReference type="ARBA" id="ARBA00004107"/>
    </source>
</evidence>
<evidence type="ECO:0000313" key="23">
    <source>
        <dbReference type="Ensembl" id="ENSPKIP00000001785.1"/>
    </source>
</evidence>
<dbReference type="GO" id="GO:0046872">
    <property type="term" value="F:metal ion binding"/>
    <property type="evidence" value="ECO:0007669"/>
    <property type="project" value="UniProtKB-KW"/>
</dbReference>
<evidence type="ECO:0000256" key="20">
    <source>
        <dbReference type="SAM" id="Phobius"/>
    </source>
</evidence>
<dbReference type="InterPro" id="IPR050681">
    <property type="entry name" value="CDF/SLC30A"/>
</dbReference>
<keyword evidence="9" id="KW-0862">Zinc</keyword>
<keyword evidence="6 20" id="KW-0812">Transmembrane</keyword>
<evidence type="ECO:0000313" key="24">
    <source>
        <dbReference type="Proteomes" id="UP000261540"/>
    </source>
</evidence>
<dbReference type="STRING" id="1676925.ENSPKIP00000001777"/>
<evidence type="ECO:0000256" key="16">
    <source>
        <dbReference type="ARBA" id="ARBA00059459"/>
    </source>
</evidence>
<evidence type="ECO:0000256" key="11">
    <source>
        <dbReference type="ARBA" id="ARBA00022989"/>
    </source>
</evidence>
<evidence type="ECO:0000256" key="15">
    <source>
        <dbReference type="ARBA" id="ARBA00048349"/>
    </source>
</evidence>
<dbReference type="Proteomes" id="UP000261540">
    <property type="component" value="Unplaced"/>
</dbReference>
<evidence type="ECO:0000256" key="17">
    <source>
        <dbReference type="ARBA" id="ARBA00070016"/>
    </source>
</evidence>
<dbReference type="GO" id="GO:0010043">
    <property type="term" value="P:response to zinc ion"/>
    <property type="evidence" value="ECO:0007669"/>
    <property type="project" value="TreeGrafter"/>
</dbReference>
<dbReference type="GO" id="GO:0031902">
    <property type="term" value="C:late endosome membrane"/>
    <property type="evidence" value="ECO:0007669"/>
    <property type="project" value="UniProtKB-SubCell"/>
</dbReference>
<dbReference type="Pfam" id="PF01545">
    <property type="entry name" value="Cation_efflux"/>
    <property type="match status" value="1"/>
</dbReference>
<dbReference type="NCBIfam" id="TIGR01297">
    <property type="entry name" value="CDF"/>
    <property type="match status" value="1"/>
</dbReference>
<evidence type="ECO:0000256" key="8">
    <source>
        <dbReference type="ARBA" id="ARBA00022753"/>
    </source>
</evidence>
<evidence type="ECO:0000256" key="12">
    <source>
        <dbReference type="ARBA" id="ARBA00023065"/>
    </source>
</evidence>
<evidence type="ECO:0000256" key="19">
    <source>
        <dbReference type="ARBA" id="ARBA00077288"/>
    </source>
</evidence>
<dbReference type="PANTHER" id="PTHR11562:SF27">
    <property type="entry name" value="PROTON-COUPLED ZINC ANTIPORTER SLC30A4-RELATED"/>
    <property type="match status" value="1"/>
</dbReference>
<evidence type="ECO:0000256" key="4">
    <source>
        <dbReference type="ARBA" id="ARBA00022448"/>
    </source>
</evidence>
<dbReference type="KEGG" id="pki:111844939"/>
<dbReference type="SUPFAM" id="SSF161111">
    <property type="entry name" value="Cation efflux protein transmembrane domain-like"/>
    <property type="match status" value="1"/>
</dbReference>
<feature type="domain" description="Cation efflux protein cytoplasmic" evidence="22">
    <location>
        <begin position="330"/>
        <end position="405"/>
    </location>
</feature>
<dbReference type="CTD" id="7782"/>
<dbReference type="InterPro" id="IPR002524">
    <property type="entry name" value="Cation_efflux"/>
</dbReference>